<evidence type="ECO:0000313" key="7">
    <source>
        <dbReference type="EMBL" id="WOG95235.1"/>
    </source>
</evidence>
<dbReference type="AlphaFoldDB" id="A0AAF1AWV4"/>
<dbReference type="InterPro" id="IPR000719">
    <property type="entry name" value="Prot_kinase_dom"/>
</dbReference>
<proteinExistence type="predicted"/>
<dbReference type="GO" id="GO:0005524">
    <property type="term" value="F:ATP binding"/>
    <property type="evidence" value="ECO:0007669"/>
    <property type="project" value="InterPro"/>
</dbReference>
<keyword evidence="8" id="KW-1185">Reference proteome</keyword>
<comment type="catalytic activity">
    <reaction evidence="5">
        <text>L-seryl-[protein] + ATP = O-phospho-L-seryl-[protein] + ADP + H(+)</text>
        <dbReference type="Rhea" id="RHEA:17989"/>
        <dbReference type="Rhea" id="RHEA-COMP:9863"/>
        <dbReference type="Rhea" id="RHEA-COMP:11604"/>
        <dbReference type="ChEBI" id="CHEBI:15378"/>
        <dbReference type="ChEBI" id="CHEBI:29999"/>
        <dbReference type="ChEBI" id="CHEBI:30616"/>
        <dbReference type="ChEBI" id="CHEBI:83421"/>
        <dbReference type="ChEBI" id="CHEBI:456216"/>
        <dbReference type="EC" id="2.7.11.1"/>
    </reaction>
</comment>
<reference evidence="7" key="2">
    <citation type="submission" date="2022-03" db="EMBL/GenBank/DDBJ databases">
        <title>Draft title - Genomic analysis of global carrot germplasm unveils the trajectory of domestication and the origin of high carotenoid orange carrot.</title>
        <authorList>
            <person name="Iorizzo M."/>
            <person name="Ellison S."/>
            <person name="Senalik D."/>
            <person name="Macko-Podgorni A."/>
            <person name="Grzebelus D."/>
            <person name="Bostan H."/>
            <person name="Rolling W."/>
            <person name="Curaba J."/>
            <person name="Simon P."/>
        </authorList>
    </citation>
    <scope>NUCLEOTIDE SEQUENCE</scope>
    <source>
        <tissue evidence="7">Leaf</tissue>
    </source>
</reference>
<evidence type="ECO:0000259" key="6">
    <source>
        <dbReference type="PROSITE" id="PS50011"/>
    </source>
</evidence>
<evidence type="ECO:0000256" key="1">
    <source>
        <dbReference type="ARBA" id="ARBA00012513"/>
    </source>
</evidence>
<dbReference type="Gene3D" id="1.10.510.10">
    <property type="entry name" value="Transferase(Phosphotransferase) domain 1"/>
    <property type="match status" value="1"/>
</dbReference>
<gene>
    <name evidence="7" type="ORF">DCAR_0414543</name>
</gene>
<organism evidence="7 8">
    <name type="scientific">Daucus carota subsp. sativus</name>
    <name type="common">Carrot</name>
    <dbReference type="NCBI Taxonomy" id="79200"/>
    <lineage>
        <taxon>Eukaryota</taxon>
        <taxon>Viridiplantae</taxon>
        <taxon>Streptophyta</taxon>
        <taxon>Embryophyta</taxon>
        <taxon>Tracheophyta</taxon>
        <taxon>Spermatophyta</taxon>
        <taxon>Magnoliopsida</taxon>
        <taxon>eudicotyledons</taxon>
        <taxon>Gunneridae</taxon>
        <taxon>Pentapetalae</taxon>
        <taxon>asterids</taxon>
        <taxon>campanulids</taxon>
        <taxon>Apiales</taxon>
        <taxon>Apiaceae</taxon>
        <taxon>Apioideae</taxon>
        <taxon>Scandiceae</taxon>
        <taxon>Daucinae</taxon>
        <taxon>Daucus</taxon>
        <taxon>Daucus sect. Daucus</taxon>
    </lineage>
</organism>
<evidence type="ECO:0000256" key="4">
    <source>
        <dbReference type="ARBA" id="ARBA00047899"/>
    </source>
</evidence>
<protein>
    <recommendedName>
        <fullName evidence="1">non-specific serine/threonine protein kinase</fullName>
        <ecNumber evidence="1">2.7.11.1</ecNumber>
    </recommendedName>
</protein>
<reference evidence="7" key="1">
    <citation type="journal article" date="2016" name="Nat. Genet.">
        <title>A high-quality carrot genome assembly provides new insights into carotenoid accumulation and asterid genome evolution.</title>
        <authorList>
            <person name="Iorizzo M."/>
            <person name="Ellison S."/>
            <person name="Senalik D."/>
            <person name="Zeng P."/>
            <person name="Satapoomin P."/>
            <person name="Huang J."/>
            <person name="Bowman M."/>
            <person name="Iovene M."/>
            <person name="Sanseverino W."/>
            <person name="Cavagnaro P."/>
            <person name="Yildiz M."/>
            <person name="Macko-Podgorni A."/>
            <person name="Moranska E."/>
            <person name="Grzebelus E."/>
            <person name="Grzebelus D."/>
            <person name="Ashrafi H."/>
            <person name="Zheng Z."/>
            <person name="Cheng S."/>
            <person name="Spooner D."/>
            <person name="Van Deynze A."/>
            <person name="Simon P."/>
        </authorList>
    </citation>
    <scope>NUCLEOTIDE SEQUENCE</scope>
    <source>
        <tissue evidence="7">Leaf</tissue>
    </source>
</reference>
<evidence type="ECO:0000256" key="2">
    <source>
        <dbReference type="ARBA" id="ARBA00022527"/>
    </source>
</evidence>
<dbReference type="EMBL" id="CP093346">
    <property type="protein sequence ID" value="WOG95235.1"/>
    <property type="molecule type" value="Genomic_DNA"/>
</dbReference>
<accession>A0AAF1AWV4</accession>
<keyword evidence="2" id="KW-0723">Serine/threonine-protein kinase</keyword>
<dbReference type="SUPFAM" id="SSF56112">
    <property type="entry name" value="Protein kinase-like (PK-like)"/>
    <property type="match status" value="1"/>
</dbReference>
<dbReference type="GO" id="GO:0004674">
    <property type="term" value="F:protein serine/threonine kinase activity"/>
    <property type="evidence" value="ECO:0007669"/>
    <property type="project" value="UniProtKB-KW"/>
</dbReference>
<feature type="domain" description="Protein kinase" evidence="6">
    <location>
        <begin position="1"/>
        <end position="93"/>
    </location>
</feature>
<dbReference type="Proteomes" id="UP000077755">
    <property type="component" value="Chromosome 4"/>
</dbReference>
<dbReference type="EC" id="2.7.11.1" evidence="1"/>
<keyword evidence="3" id="KW-0418">Kinase</keyword>
<evidence type="ECO:0000256" key="5">
    <source>
        <dbReference type="ARBA" id="ARBA00048679"/>
    </source>
</evidence>
<keyword evidence="3" id="KW-0808">Transferase</keyword>
<sequence length="93" mass="11076">MPSFCFCRLETSLKKLLKEKSFKKVLIMIIYRQIHKKVNITEVKHWCRQILEDHLIIHSHNPPIIYRDLKCDNIFANGNKGKSRLVILALLQY</sequence>
<dbReference type="InterPro" id="IPR050588">
    <property type="entry name" value="WNK_Ser-Thr_kinase"/>
</dbReference>
<dbReference type="PANTHER" id="PTHR13902">
    <property type="entry name" value="SERINE/THREONINE-PROTEIN KINASE WNK WITH NO LYSINE -RELATED"/>
    <property type="match status" value="1"/>
</dbReference>
<dbReference type="PROSITE" id="PS50011">
    <property type="entry name" value="PROTEIN_KINASE_DOM"/>
    <property type="match status" value="1"/>
</dbReference>
<comment type="catalytic activity">
    <reaction evidence="4">
        <text>L-threonyl-[protein] + ATP = O-phospho-L-threonyl-[protein] + ADP + H(+)</text>
        <dbReference type="Rhea" id="RHEA:46608"/>
        <dbReference type="Rhea" id="RHEA-COMP:11060"/>
        <dbReference type="Rhea" id="RHEA-COMP:11605"/>
        <dbReference type="ChEBI" id="CHEBI:15378"/>
        <dbReference type="ChEBI" id="CHEBI:30013"/>
        <dbReference type="ChEBI" id="CHEBI:30616"/>
        <dbReference type="ChEBI" id="CHEBI:61977"/>
        <dbReference type="ChEBI" id="CHEBI:456216"/>
        <dbReference type="EC" id="2.7.11.1"/>
    </reaction>
</comment>
<evidence type="ECO:0000256" key="3">
    <source>
        <dbReference type="ARBA" id="ARBA00022777"/>
    </source>
</evidence>
<name>A0AAF1AWV4_DAUCS</name>
<dbReference type="InterPro" id="IPR011009">
    <property type="entry name" value="Kinase-like_dom_sf"/>
</dbReference>
<evidence type="ECO:0000313" key="8">
    <source>
        <dbReference type="Proteomes" id="UP000077755"/>
    </source>
</evidence>